<protein>
    <submittedName>
        <fullName evidence="14">Rabphilin-3A</fullName>
    </submittedName>
</protein>
<dbReference type="RefSeq" id="XP_035829228.1">
    <property type="nucleotide sequence ID" value="XM_035973335.1"/>
</dbReference>
<dbReference type="Pfam" id="PF00168">
    <property type="entry name" value="C2"/>
    <property type="match status" value="2"/>
</dbReference>
<reference evidence="14" key="1">
    <citation type="submission" date="2025-08" db="UniProtKB">
        <authorList>
            <consortium name="RefSeq"/>
        </authorList>
    </citation>
    <scope>IDENTIFICATION</scope>
</reference>
<dbReference type="InterPro" id="IPR043566">
    <property type="entry name" value="Rabphilin/DOC2/Noc2"/>
</dbReference>
<proteinExistence type="predicted"/>
<dbReference type="PROSITE" id="PS50004">
    <property type="entry name" value="C2"/>
    <property type="match status" value="2"/>
</dbReference>
<evidence type="ECO:0000259" key="10">
    <source>
        <dbReference type="PROSITE" id="PS50004"/>
    </source>
</evidence>
<dbReference type="InterPro" id="IPR041282">
    <property type="entry name" value="FYVE_2"/>
</dbReference>
<feature type="domain" description="FYVE-type" evidence="11">
    <location>
        <begin position="89"/>
        <end position="146"/>
    </location>
</feature>
<feature type="region of interest" description="Disordered" evidence="9">
    <location>
        <begin position="173"/>
        <end position="334"/>
    </location>
</feature>
<keyword evidence="5" id="KW-0106">Calcium</keyword>
<evidence type="ECO:0000256" key="7">
    <source>
        <dbReference type="ARBA" id="ARBA00034103"/>
    </source>
</evidence>
<evidence type="ECO:0000256" key="9">
    <source>
        <dbReference type="SAM" id="MobiDB-lite"/>
    </source>
</evidence>
<dbReference type="PANTHER" id="PTHR45729">
    <property type="entry name" value="RABPHILIN, ISOFORM A"/>
    <property type="match status" value="1"/>
</dbReference>
<evidence type="ECO:0000256" key="3">
    <source>
        <dbReference type="ARBA" id="ARBA00022771"/>
    </source>
</evidence>
<dbReference type="InterPro" id="IPR013083">
    <property type="entry name" value="Znf_RING/FYVE/PHD"/>
</dbReference>
<dbReference type="Gene3D" id="3.30.40.10">
    <property type="entry name" value="Zinc/RING finger domain, C3HC4 (zinc finger)"/>
    <property type="match status" value="1"/>
</dbReference>
<dbReference type="PROSITE" id="PS50178">
    <property type="entry name" value="ZF_FYVE"/>
    <property type="match status" value="1"/>
</dbReference>
<organism evidence="13 14">
    <name type="scientific">Aplysia californica</name>
    <name type="common">California sea hare</name>
    <dbReference type="NCBI Taxonomy" id="6500"/>
    <lineage>
        <taxon>Eukaryota</taxon>
        <taxon>Metazoa</taxon>
        <taxon>Spiralia</taxon>
        <taxon>Lophotrochozoa</taxon>
        <taxon>Mollusca</taxon>
        <taxon>Gastropoda</taxon>
        <taxon>Heterobranchia</taxon>
        <taxon>Euthyneura</taxon>
        <taxon>Tectipleura</taxon>
        <taxon>Aplysiida</taxon>
        <taxon>Aplysioidea</taxon>
        <taxon>Aplysiidae</taxon>
        <taxon>Aplysia</taxon>
    </lineage>
</organism>
<dbReference type="GeneID" id="101847626"/>
<keyword evidence="13" id="KW-1185">Reference proteome</keyword>
<dbReference type="Pfam" id="PF02318">
    <property type="entry name" value="FYVE_2"/>
    <property type="match status" value="1"/>
</dbReference>
<dbReference type="SUPFAM" id="SSF49562">
    <property type="entry name" value="C2 domain (Calcium/lipid-binding domain, CaLB)"/>
    <property type="match status" value="2"/>
</dbReference>
<feature type="domain" description="C2" evidence="10">
    <location>
        <begin position="370"/>
        <end position="491"/>
    </location>
</feature>
<dbReference type="InterPro" id="IPR010911">
    <property type="entry name" value="Rab_BD"/>
</dbReference>
<gene>
    <name evidence="14" type="primary">LOC101847626</name>
</gene>
<evidence type="ECO:0000256" key="8">
    <source>
        <dbReference type="PROSITE-ProRule" id="PRU00091"/>
    </source>
</evidence>
<evidence type="ECO:0000313" key="13">
    <source>
        <dbReference type="Proteomes" id="UP000694888"/>
    </source>
</evidence>
<dbReference type="SMART" id="SM00239">
    <property type="entry name" value="C2"/>
    <property type="match status" value="2"/>
</dbReference>
<evidence type="ECO:0000256" key="6">
    <source>
        <dbReference type="ARBA" id="ARBA00023018"/>
    </source>
</evidence>
<feature type="compositionally biased region" description="Polar residues" evidence="9">
    <location>
        <begin position="244"/>
        <end position="299"/>
    </location>
</feature>
<dbReference type="PRINTS" id="PR00360">
    <property type="entry name" value="C2DOMAIN"/>
</dbReference>
<evidence type="ECO:0000256" key="5">
    <source>
        <dbReference type="ARBA" id="ARBA00022837"/>
    </source>
</evidence>
<keyword evidence="6" id="KW-0770">Synapse</keyword>
<dbReference type="Gene3D" id="2.60.40.150">
    <property type="entry name" value="C2 domain"/>
    <property type="match status" value="2"/>
</dbReference>
<evidence type="ECO:0000259" key="11">
    <source>
        <dbReference type="PROSITE" id="PS50178"/>
    </source>
</evidence>
<evidence type="ECO:0000313" key="14">
    <source>
        <dbReference type="RefSeq" id="XP_035829228.1"/>
    </source>
</evidence>
<keyword evidence="4" id="KW-0862">Zinc</keyword>
<dbReference type="SUPFAM" id="SSF57903">
    <property type="entry name" value="FYVE/PHD zinc finger"/>
    <property type="match status" value="1"/>
</dbReference>
<dbReference type="PRINTS" id="PR00399">
    <property type="entry name" value="SYNAPTOTAGMN"/>
</dbReference>
<comment type="subcellular location">
    <subcellularLocation>
        <location evidence="7">Synapse</location>
    </subcellularLocation>
</comment>
<dbReference type="PANTHER" id="PTHR45729:SF6">
    <property type="entry name" value="RABPHILIN, ISOFORM A"/>
    <property type="match status" value="1"/>
</dbReference>
<dbReference type="CDD" id="cd04035">
    <property type="entry name" value="C2A_Rabphilin_Doc2"/>
    <property type="match status" value="1"/>
</dbReference>
<feature type="compositionally biased region" description="Acidic residues" evidence="9">
    <location>
        <begin position="220"/>
        <end position="232"/>
    </location>
</feature>
<keyword evidence="1" id="KW-0479">Metal-binding</keyword>
<sequence length="653" mass="73025">MGEFVSSGGVDRWVCPNDRQLSLRAKLGTGWSVHTNRGGSFGRPDQLSLEEQEQILGVIGRAEYLEGVEQERIGRLVDKLDNMKKNAIGNGNSQCVLCGDEFKLLGASPTYCDDCAKAVCSKCGVDTFNCNRQPLWLCKICAETREVWKRSGAWFFKGIPKYILPEKKAESGKYPVRMRPSPRGSIKGRPAPGAGGVSRDSYTWHKARGSASTASYGESSDQESSESSEEDFPMGKVKAKKSVDSGNPASSPKSDNISIGSSASRNAPHGNHQTYTRAESKTSITSATYMGGQLSATESSRGDDLHDETDSERSSTYAFSREGSTRSVGKASLGTEEELDNIDMAINRYVKASHAVDEEQLSSPDSEGTSLGLLEFSLLYDSVNNALHCTITRAKGLKAMDSNGLSDPYVKLHLLPGANKSTKLRTKTIHKTLNPEWNESLTYYGITEEDMIRKTLRLSVLDEDAFGFDFIGEFRLPLKRIKPHQTKNFSVYLEKQLPMEKDDDLIQIRGKLLLSLRYATAKQTLFVRVMRCAELAAMDSNGYSDPYVKVYLKPDKDKKSKYKTMVKKRTLNPEFNEEFQYEIRHNELAKKTLEITVWDKDIGRTNDFIGGVQLGINSKGERLKHWFDTLKNPDREYRRWHVLSAELTPEVYT</sequence>
<dbReference type="InterPro" id="IPR017455">
    <property type="entry name" value="Znf_FYVE-rel"/>
</dbReference>
<dbReference type="InterPro" id="IPR047022">
    <property type="entry name" value="Rabphilin_Doc2_C2A"/>
</dbReference>
<dbReference type="InterPro" id="IPR035892">
    <property type="entry name" value="C2_domain_sf"/>
</dbReference>
<dbReference type="InterPro" id="IPR000008">
    <property type="entry name" value="C2_dom"/>
</dbReference>
<evidence type="ECO:0000259" key="12">
    <source>
        <dbReference type="PROSITE" id="PS50916"/>
    </source>
</evidence>
<feature type="domain" description="C2" evidence="10">
    <location>
        <begin position="508"/>
        <end position="641"/>
    </location>
</feature>
<feature type="domain" description="RabBD" evidence="12">
    <location>
        <begin position="41"/>
        <end position="158"/>
    </location>
</feature>
<evidence type="ECO:0000256" key="1">
    <source>
        <dbReference type="ARBA" id="ARBA00022723"/>
    </source>
</evidence>
<keyword evidence="3 8" id="KW-0863">Zinc-finger</keyword>
<dbReference type="PROSITE" id="PS50916">
    <property type="entry name" value="RABBD"/>
    <property type="match status" value="1"/>
</dbReference>
<dbReference type="Proteomes" id="UP000694888">
    <property type="component" value="Unplaced"/>
</dbReference>
<name>A0ABM1W3I5_APLCA</name>
<evidence type="ECO:0000256" key="2">
    <source>
        <dbReference type="ARBA" id="ARBA00022737"/>
    </source>
</evidence>
<evidence type="ECO:0000256" key="4">
    <source>
        <dbReference type="ARBA" id="ARBA00022833"/>
    </source>
</evidence>
<keyword evidence="2" id="KW-0677">Repeat</keyword>
<accession>A0ABM1W3I5</accession>
<dbReference type="CDD" id="cd08384">
    <property type="entry name" value="C2B_Rabphilin_Doc2"/>
    <property type="match status" value="1"/>
</dbReference>
<dbReference type="InterPro" id="IPR011011">
    <property type="entry name" value="Znf_FYVE_PHD"/>
</dbReference>
<dbReference type="InterPro" id="IPR001565">
    <property type="entry name" value="Synaptotagmin"/>
</dbReference>